<gene>
    <name evidence="1" type="ORF">TSAR_009760</name>
</gene>
<name>A0A232EWH1_9HYME</name>
<evidence type="ECO:0000313" key="2">
    <source>
        <dbReference type="Proteomes" id="UP000215335"/>
    </source>
</evidence>
<protein>
    <submittedName>
        <fullName evidence="1">Uncharacterized protein</fullName>
    </submittedName>
</protein>
<organism evidence="1 2">
    <name type="scientific">Trichomalopsis sarcophagae</name>
    <dbReference type="NCBI Taxonomy" id="543379"/>
    <lineage>
        <taxon>Eukaryota</taxon>
        <taxon>Metazoa</taxon>
        <taxon>Ecdysozoa</taxon>
        <taxon>Arthropoda</taxon>
        <taxon>Hexapoda</taxon>
        <taxon>Insecta</taxon>
        <taxon>Pterygota</taxon>
        <taxon>Neoptera</taxon>
        <taxon>Endopterygota</taxon>
        <taxon>Hymenoptera</taxon>
        <taxon>Apocrita</taxon>
        <taxon>Proctotrupomorpha</taxon>
        <taxon>Chalcidoidea</taxon>
        <taxon>Pteromalidae</taxon>
        <taxon>Pteromalinae</taxon>
        <taxon>Trichomalopsis</taxon>
    </lineage>
</organism>
<sequence>MFNSFLDVSILPDSRYLIDKLFYPDEGIQYHAVCPDCRNYVKEFTKENVQVRCDICEENINLKDPSYRDFFVVLNIENELKHLIENNKDYYMDVLNRAEAEA</sequence>
<reference evidence="1 2" key="1">
    <citation type="journal article" date="2017" name="Curr. Biol.">
        <title>The Evolution of Venom by Co-option of Single-Copy Genes.</title>
        <authorList>
            <person name="Martinson E.O."/>
            <person name="Mrinalini"/>
            <person name="Kelkar Y.D."/>
            <person name="Chang C.H."/>
            <person name="Werren J.H."/>
        </authorList>
    </citation>
    <scope>NUCLEOTIDE SEQUENCE [LARGE SCALE GENOMIC DNA]</scope>
    <source>
        <strain evidence="1 2">Alberta</strain>
        <tissue evidence="1">Whole body</tissue>
    </source>
</reference>
<dbReference type="AlphaFoldDB" id="A0A232EWH1"/>
<comment type="caution">
    <text evidence="1">The sequence shown here is derived from an EMBL/GenBank/DDBJ whole genome shotgun (WGS) entry which is preliminary data.</text>
</comment>
<dbReference type="EMBL" id="NNAY01001866">
    <property type="protein sequence ID" value="OXU22683.1"/>
    <property type="molecule type" value="Genomic_DNA"/>
</dbReference>
<keyword evidence="2" id="KW-1185">Reference proteome</keyword>
<dbReference type="Proteomes" id="UP000215335">
    <property type="component" value="Unassembled WGS sequence"/>
</dbReference>
<dbReference type="OrthoDB" id="7697490at2759"/>
<accession>A0A232EWH1</accession>
<evidence type="ECO:0000313" key="1">
    <source>
        <dbReference type="EMBL" id="OXU22683.1"/>
    </source>
</evidence>
<proteinExistence type="predicted"/>